<protein>
    <submittedName>
        <fullName evidence="1">Uncharacterized protein</fullName>
    </submittedName>
</protein>
<dbReference type="AlphaFoldDB" id="A0A6C0HNH7"/>
<name>A0A6C0HNH7_9ZZZZ</name>
<sequence>MANNVRPPDGFLCGEYSGWLPRPLESANPYVRDVDGSWVLRNSHPQQSVSPQSTTVNLWCKYEALRLQEIRNKLSP</sequence>
<organism evidence="1">
    <name type="scientific">viral metagenome</name>
    <dbReference type="NCBI Taxonomy" id="1070528"/>
    <lineage>
        <taxon>unclassified sequences</taxon>
        <taxon>metagenomes</taxon>
        <taxon>organismal metagenomes</taxon>
    </lineage>
</organism>
<dbReference type="EMBL" id="MN739987">
    <property type="protein sequence ID" value="QHT81655.1"/>
    <property type="molecule type" value="Genomic_DNA"/>
</dbReference>
<evidence type="ECO:0000313" key="1">
    <source>
        <dbReference type="EMBL" id="QHT81655.1"/>
    </source>
</evidence>
<accession>A0A6C0HNH7</accession>
<reference evidence="1" key="1">
    <citation type="journal article" date="2020" name="Nature">
        <title>Giant virus diversity and host interactions through global metagenomics.</title>
        <authorList>
            <person name="Schulz F."/>
            <person name="Roux S."/>
            <person name="Paez-Espino D."/>
            <person name="Jungbluth S."/>
            <person name="Walsh D.A."/>
            <person name="Denef V.J."/>
            <person name="McMahon K.D."/>
            <person name="Konstantinidis K.T."/>
            <person name="Eloe-Fadrosh E.A."/>
            <person name="Kyrpides N.C."/>
            <person name="Woyke T."/>
        </authorList>
    </citation>
    <scope>NUCLEOTIDE SEQUENCE</scope>
    <source>
        <strain evidence="1">GVMAG-M-3300023184-13</strain>
    </source>
</reference>
<proteinExistence type="predicted"/>